<dbReference type="EMBL" id="CP045119">
    <property type="protein sequence ID" value="QIN81749.1"/>
    <property type="molecule type" value="Genomic_DNA"/>
</dbReference>
<dbReference type="KEGG" id="rub:GBA63_03180"/>
<dbReference type="AlphaFoldDB" id="A0A6G8Q5Q0"/>
<proteinExistence type="predicted"/>
<sequence>MRGFAWIAALGEEVVYEADLPACCARTARSHEDSFECPGCGAMWRKPLPVEPEHDAFMRGDEEQRGAA</sequence>
<evidence type="ECO:0000313" key="2">
    <source>
        <dbReference type="Proteomes" id="UP000501452"/>
    </source>
</evidence>
<evidence type="ECO:0000313" key="1">
    <source>
        <dbReference type="EMBL" id="QIN81749.1"/>
    </source>
</evidence>
<accession>A0A6G8Q5Q0</accession>
<reference evidence="1 2" key="1">
    <citation type="submission" date="2019-10" db="EMBL/GenBank/DDBJ databases">
        <title>Rubrobacter sp nov SCSIO 52090 isolated from a deep-sea sediment in the South China Sea.</title>
        <authorList>
            <person name="Chen R.W."/>
        </authorList>
    </citation>
    <scope>NUCLEOTIDE SEQUENCE [LARGE SCALE GENOMIC DNA]</scope>
    <source>
        <strain evidence="1 2">SCSIO 52909</strain>
    </source>
</reference>
<protein>
    <submittedName>
        <fullName evidence="1">Uncharacterized protein</fullName>
    </submittedName>
</protein>
<organism evidence="1 2">
    <name type="scientific">Rubrobacter tropicus</name>
    <dbReference type="NCBI Taxonomy" id="2653851"/>
    <lineage>
        <taxon>Bacteria</taxon>
        <taxon>Bacillati</taxon>
        <taxon>Actinomycetota</taxon>
        <taxon>Rubrobacteria</taxon>
        <taxon>Rubrobacterales</taxon>
        <taxon>Rubrobacteraceae</taxon>
        <taxon>Rubrobacter</taxon>
    </lineage>
</organism>
<dbReference type="Proteomes" id="UP000501452">
    <property type="component" value="Chromosome"/>
</dbReference>
<gene>
    <name evidence="1" type="ORF">GBA63_03180</name>
</gene>
<dbReference type="RefSeq" id="WP_166173434.1">
    <property type="nucleotide sequence ID" value="NZ_CP045119.1"/>
</dbReference>
<name>A0A6G8Q5Q0_9ACTN</name>
<keyword evidence="2" id="KW-1185">Reference proteome</keyword>